<dbReference type="InterPro" id="IPR045518">
    <property type="entry name" value="2EXR"/>
</dbReference>
<reference evidence="3" key="2">
    <citation type="submission" date="2023-05" db="EMBL/GenBank/DDBJ databases">
        <authorList>
            <consortium name="Lawrence Berkeley National Laboratory"/>
            <person name="Steindorff A."/>
            <person name="Hensen N."/>
            <person name="Bonometti L."/>
            <person name="Westerberg I."/>
            <person name="Brannstrom I.O."/>
            <person name="Guillou S."/>
            <person name="Cros-Aarteil S."/>
            <person name="Calhoun S."/>
            <person name="Haridas S."/>
            <person name="Kuo A."/>
            <person name="Mondo S."/>
            <person name="Pangilinan J."/>
            <person name="Riley R."/>
            <person name="Labutti K."/>
            <person name="Andreopoulos B."/>
            <person name="Lipzen A."/>
            <person name="Chen C."/>
            <person name="Yanf M."/>
            <person name="Daum C."/>
            <person name="Ng V."/>
            <person name="Clum A."/>
            <person name="Ohm R."/>
            <person name="Martin F."/>
            <person name="Silar P."/>
            <person name="Natvig D."/>
            <person name="Lalanne C."/>
            <person name="Gautier V."/>
            <person name="Ament-Velasquez S.L."/>
            <person name="Kruys A."/>
            <person name="Hutchinson M.I."/>
            <person name="Powell A.J."/>
            <person name="Barry K."/>
            <person name="Miller A.N."/>
            <person name="Grigoriev I.V."/>
            <person name="Debuchy R."/>
            <person name="Gladieux P."/>
            <person name="Thoren M.H."/>
            <person name="Johannesson H."/>
        </authorList>
    </citation>
    <scope>NUCLEOTIDE SEQUENCE</scope>
    <source>
        <strain evidence="3">CBS 141.50</strain>
    </source>
</reference>
<proteinExistence type="predicted"/>
<evidence type="ECO:0000313" key="3">
    <source>
        <dbReference type="EMBL" id="KAK4144863.1"/>
    </source>
</evidence>
<feature type="region of interest" description="Disordered" evidence="1">
    <location>
        <begin position="119"/>
        <end position="138"/>
    </location>
</feature>
<dbReference type="Proteomes" id="UP001302676">
    <property type="component" value="Unassembled WGS sequence"/>
</dbReference>
<protein>
    <recommendedName>
        <fullName evidence="2">2EXR domain-containing protein</fullName>
    </recommendedName>
</protein>
<dbReference type="RefSeq" id="XP_062638234.1">
    <property type="nucleotide sequence ID" value="XM_062776856.1"/>
</dbReference>
<organism evidence="3 4">
    <name type="scientific">Dichotomopilus funicola</name>
    <dbReference type="NCBI Taxonomy" id="1934379"/>
    <lineage>
        <taxon>Eukaryota</taxon>
        <taxon>Fungi</taxon>
        <taxon>Dikarya</taxon>
        <taxon>Ascomycota</taxon>
        <taxon>Pezizomycotina</taxon>
        <taxon>Sordariomycetes</taxon>
        <taxon>Sordariomycetidae</taxon>
        <taxon>Sordariales</taxon>
        <taxon>Chaetomiaceae</taxon>
        <taxon>Dichotomopilus</taxon>
    </lineage>
</organism>
<sequence length="390" mass="43383">MRETLTILPTHGQPERLPVSQTVTSPGGRPYSPYPFRDLPRTPSPGKRPPHLQQHHSHHHHGRQPTTKPGAAQRPKPNDTIFSLFPYLPTEIRLQIWREAMHSACPQRRVLRLRLAVAESTSPEPPHDANDDGSLHSNSHLQILPTRHLALSTQSIRSLLASCPEARCELLPLLHNNPISFAQHNSVPLSLPDTVPLWYSPNGQDKGTIGSGILRCNLRTDLVVLEGLTSDLLLRLFGEEPQRRAGDGEQDRRGCSTLLGLEGVLSGVRHIGLDVRGLLEEIAIRGVDQRAVVTALIRYYTHLTRLMWLLCRFREVMDAPALMEPSGDEKGLGLLRGVKLKLVGRYVVAGQSNGIEGGLQLSSPERSLEIALGSEPRWMQWEWVCQCLGC</sequence>
<name>A0AAN6ZNW9_9PEZI</name>
<dbReference type="GeneID" id="87813469"/>
<accession>A0AAN6ZNW9</accession>
<reference evidence="3" key="1">
    <citation type="journal article" date="2023" name="Mol. Phylogenet. Evol.">
        <title>Genome-scale phylogeny and comparative genomics of the fungal order Sordariales.</title>
        <authorList>
            <person name="Hensen N."/>
            <person name="Bonometti L."/>
            <person name="Westerberg I."/>
            <person name="Brannstrom I.O."/>
            <person name="Guillou S."/>
            <person name="Cros-Aarteil S."/>
            <person name="Calhoun S."/>
            <person name="Haridas S."/>
            <person name="Kuo A."/>
            <person name="Mondo S."/>
            <person name="Pangilinan J."/>
            <person name="Riley R."/>
            <person name="LaButti K."/>
            <person name="Andreopoulos B."/>
            <person name="Lipzen A."/>
            <person name="Chen C."/>
            <person name="Yan M."/>
            <person name="Daum C."/>
            <person name="Ng V."/>
            <person name="Clum A."/>
            <person name="Steindorff A."/>
            <person name="Ohm R.A."/>
            <person name="Martin F."/>
            <person name="Silar P."/>
            <person name="Natvig D.O."/>
            <person name="Lalanne C."/>
            <person name="Gautier V."/>
            <person name="Ament-Velasquez S.L."/>
            <person name="Kruys A."/>
            <person name="Hutchinson M.I."/>
            <person name="Powell A.J."/>
            <person name="Barry K."/>
            <person name="Miller A.N."/>
            <person name="Grigoriev I.V."/>
            <person name="Debuchy R."/>
            <person name="Gladieux P."/>
            <person name="Hiltunen Thoren M."/>
            <person name="Johannesson H."/>
        </authorList>
    </citation>
    <scope>NUCLEOTIDE SEQUENCE</scope>
    <source>
        <strain evidence="3">CBS 141.50</strain>
    </source>
</reference>
<evidence type="ECO:0000256" key="1">
    <source>
        <dbReference type="SAM" id="MobiDB-lite"/>
    </source>
</evidence>
<feature type="compositionally biased region" description="Basic residues" evidence="1">
    <location>
        <begin position="48"/>
        <end position="63"/>
    </location>
</feature>
<comment type="caution">
    <text evidence="3">The sequence shown here is derived from an EMBL/GenBank/DDBJ whole genome shotgun (WGS) entry which is preliminary data.</text>
</comment>
<feature type="domain" description="2EXR" evidence="2">
    <location>
        <begin position="82"/>
        <end position="192"/>
    </location>
</feature>
<evidence type="ECO:0000313" key="4">
    <source>
        <dbReference type="Proteomes" id="UP001302676"/>
    </source>
</evidence>
<dbReference type="Pfam" id="PF20150">
    <property type="entry name" value="2EXR"/>
    <property type="match status" value="1"/>
</dbReference>
<feature type="compositionally biased region" description="Basic and acidic residues" evidence="1">
    <location>
        <begin position="125"/>
        <end position="134"/>
    </location>
</feature>
<gene>
    <name evidence="3" type="ORF">C8A04DRAFT_11147</name>
</gene>
<dbReference type="EMBL" id="MU853573">
    <property type="protein sequence ID" value="KAK4144863.1"/>
    <property type="molecule type" value="Genomic_DNA"/>
</dbReference>
<evidence type="ECO:0000259" key="2">
    <source>
        <dbReference type="Pfam" id="PF20150"/>
    </source>
</evidence>
<feature type="region of interest" description="Disordered" evidence="1">
    <location>
        <begin position="1"/>
        <end position="80"/>
    </location>
</feature>
<dbReference type="AlphaFoldDB" id="A0AAN6ZNW9"/>
<keyword evidence="4" id="KW-1185">Reference proteome</keyword>